<dbReference type="PANTHER" id="PTHR21137">
    <property type="entry name" value="ODORANT RECEPTOR"/>
    <property type="match status" value="1"/>
</dbReference>
<keyword evidence="6 9" id="KW-0472">Membrane</keyword>
<dbReference type="GO" id="GO:0007608">
    <property type="term" value="P:sensory perception of smell"/>
    <property type="evidence" value="ECO:0007669"/>
    <property type="project" value="UniProtKB-KW"/>
</dbReference>
<comment type="subcellular location">
    <subcellularLocation>
        <location evidence="9">Cell membrane</location>
        <topology evidence="9">Multi-pass membrane protein</topology>
    </subcellularLocation>
    <subcellularLocation>
        <location evidence="1">Membrane</location>
        <topology evidence="1">Multi-pass membrane protein</topology>
    </subcellularLocation>
</comment>
<dbReference type="GO" id="GO:0007165">
    <property type="term" value="P:signal transduction"/>
    <property type="evidence" value="ECO:0007669"/>
    <property type="project" value="UniProtKB-KW"/>
</dbReference>
<keyword evidence="2 9" id="KW-0716">Sensory transduction</keyword>
<keyword evidence="7 9" id="KW-0675">Receptor</keyword>
<evidence type="ECO:0000256" key="3">
    <source>
        <dbReference type="ARBA" id="ARBA00022692"/>
    </source>
</evidence>
<organism evidence="10 11">
    <name type="scientific">Trichogramma kaykai</name>
    <dbReference type="NCBI Taxonomy" id="54128"/>
    <lineage>
        <taxon>Eukaryota</taxon>
        <taxon>Metazoa</taxon>
        <taxon>Ecdysozoa</taxon>
        <taxon>Arthropoda</taxon>
        <taxon>Hexapoda</taxon>
        <taxon>Insecta</taxon>
        <taxon>Pterygota</taxon>
        <taxon>Neoptera</taxon>
        <taxon>Endopterygota</taxon>
        <taxon>Hymenoptera</taxon>
        <taxon>Apocrita</taxon>
        <taxon>Proctotrupomorpha</taxon>
        <taxon>Chalcidoidea</taxon>
        <taxon>Trichogrammatidae</taxon>
        <taxon>Trichogramma</taxon>
    </lineage>
</organism>
<proteinExistence type="inferred from homology"/>
<name>A0ABD2X9Y2_9HYME</name>
<feature type="transmembrane region" description="Helical" evidence="9">
    <location>
        <begin position="70"/>
        <end position="91"/>
    </location>
</feature>
<feature type="transmembrane region" description="Helical" evidence="9">
    <location>
        <begin position="195"/>
        <end position="224"/>
    </location>
</feature>
<sequence length="412" mass="47347">MADVKREQGFKVAMGIAESIMRFSGIWPGVEKPKINYARFTFIPVMLMILVFVNIPQTIQLFYFDGNLSAILNVLTMADVPISIALVKFLVTSYNHQILNKLLVLLNDDWKHVRDASDIEIMWQKAKTSRKVSKMCMVLSAGTVFAYSGRMLYVLYISTLTNSEDNVDKQIVRPLYFSAKFFYDTQKTPNFEITWILQMIAAFLSALAFGSIDCLFISFILHLCGQLVILQKAFEKIGSDDVLTDANFDYTIAKLIKKHSRINKSVHYIETSFNKSILYQALSSSILFCFQGYLFIIILSTAKDTEALIEVTFMLYFTTCFMFSVFIYCYVAEFLVDESLKLNYSIFYCKWYNLPAKKSRLLIMCLLRVRKPLQVSAGKYVFLSLNLFCHIVRTSAGYISVLLAVREKLFIQ</sequence>
<keyword evidence="11" id="KW-1185">Reference proteome</keyword>
<comment type="caution">
    <text evidence="10">The sequence shown here is derived from an EMBL/GenBank/DDBJ whole genome shotgun (WGS) entry which is preliminary data.</text>
</comment>
<comment type="caution">
    <text evidence="9">Lacks conserved residue(s) required for the propagation of feature annotation.</text>
</comment>
<keyword evidence="3 9" id="KW-0812">Transmembrane</keyword>
<dbReference type="GO" id="GO:0005886">
    <property type="term" value="C:plasma membrane"/>
    <property type="evidence" value="ECO:0007669"/>
    <property type="project" value="UniProtKB-SubCell"/>
</dbReference>
<evidence type="ECO:0000256" key="4">
    <source>
        <dbReference type="ARBA" id="ARBA00022725"/>
    </source>
</evidence>
<keyword evidence="8 9" id="KW-0807">Transducer</keyword>
<feature type="transmembrane region" description="Helical" evidence="9">
    <location>
        <begin position="277"/>
        <end position="301"/>
    </location>
</feature>
<evidence type="ECO:0000313" key="11">
    <source>
        <dbReference type="Proteomes" id="UP001627154"/>
    </source>
</evidence>
<comment type="similarity">
    <text evidence="9">Belongs to the insect chemoreceptor superfamily. Heteromeric odorant receptor channel (TC 1.A.69) family.</text>
</comment>
<evidence type="ECO:0000256" key="5">
    <source>
        <dbReference type="ARBA" id="ARBA00022989"/>
    </source>
</evidence>
<accession>A0ABD2X9Y2</accession>
<evidence type="ECO:0000256" key="2">
    <source>
        <dbReference type="ARBA" id="ARBA00022606"/>
    </source>
</evidence>
<evidence type="ECO:0000256" key="8">
    <source>
        <dbReference type="ARBA" id="ARBA00023224"/>
    </source>
</evidence>
<reference evidence="10 11" key="1">
    <citation type="journal article" date="2024" name="bioRxiv">
        <title>A reference genome for Trichogramma kaykai: A tiny desert-dwelling parasitoid wasp with competing sex-ratio distorters.</title>
        <authorList>
            <person name="Culotta J."/>
            <person name="Lindsey A.R."/>
        </authorList>
    </citation>
    <scope>NUCLEOTIDE SEQUENCE [LARGE SCALE GENOMIC DNA]</scope>
    <source>
        <strain evidence="10 11">KSX58</strain>
    </source>
</reference>
<evidence type="ECO:0000256" key="9">
    <source>
        <dbReference type="RuleBase" id="RU351113"/>
    </source>
</evidence>
<keyword evidence="4 9" id="KW-0552">Olfaction</keyword>
<evidence type="ECO:0000256" key="1">
    <source>
        <dbReference type="ARBA" id="ARBA00004141"/>
    </source>
</evidence>
<dbReference type="Pfam" id="PF02949">
    <property type="entry name" value="7tm_6"/>
    <property type="match status" value="1"/>
</dbReference>
<keyword evidence="5 9" id="KW-1133">Transmembrane helix</keyword>
<dbReference type="AlphaFoldDB" id="A0ABD2X9Y2"/>
<feature type="transmembrane region" description="Helical" evidence="9">
    <location>
        <begin position="313"/>
        <end position="336"/>
    </location>
</feature>
<evidence type="ECO:0000256" key="7">
    <source>
        <dbReference type="ARBA" id="ARBA00023170"/>
    </source>
</evidence>
<evidence type="ECO:0000256" key="6">
    <source>
        <dbReference type="ARBA" id="ARBA00023136"/>
    </source>
</evidence>
<protein>
    <recommendedName>
        <fullName evidence="9">Odorant receptor</fullName>
    </recommendedName>
</protein>
<feature type="transmembrane region" description="Helical" evidence="9">
    <location>
        <begin position="42"/>
        <end position="64"/>
    </location>
</feature>
<dbReference type="Proteomes" id="UP001627154">
    <property type="component" value="Unassembled WGS sequence"/>
</dbReference>
<evidence type="ECO:0000313" key="10">
    <source>
        <dbReference type="EMBL" id="KAL3401884.1"/>
    </source>
</evidence>
<feature type="transmembrane region" description="Helical" evidence="9">
    <location>
        <begin position="135"/>
        <end position="156"/>
    </location>
</feature>
<dbReference type="InterPro" id="IPR004117">
    <property type="entry name" value="7tm6_olfct_rcpt"/>
</dbReference>
<dbReference type="PANTHER" id="PTHR21137:SF43">
    <property type="entry name" value="ODORANT RECEPTOR 47A-RELATED"/>
    <property type="match status" value="1"/>
</dbReference>
<gene>
    <name evidence="10" type="ORF">TKK_005229</name>
</gene>
<dbReference type="EMBL" id="JBJJXI010000043">
    <property type="protein sequence ID" value="KAL3401884.1"/>
    <property type="molecule type" value="Genomic_DNA"/>
</dbReference>